<feature type="transmembrane region" description="Helical" evidence="14">
    <location>
        <begin position="195"/>
        <end position="212"/>
    </location>
</feature>
<keyword evidence="6 14" id="KW-0808">Transferase</keyword>
<evidence type="ECO:0000256" key="14">
    <source>
        <dbReference type="RuleBase" id="RU364047"/>
    </source>
</evidence>
<evidence type="ECO:0000256" key="8">
    <source>
        <dbReference type="ARBA" id="ARBA00022824"/>
    </source>
</evidence>
<evidence type="ECO:0000256" key="7">
    <source>
        <dbReference type="ARBA" id="ARBA00022692"/>
    </source>
</evidence>
<dbReference type="EC" id="2.4.1.258" evidence="3 14"/>
<evidence type="ECO:0000256" key="1">
    <source>
        <dbReference type="ARBA" id="ARBA00004477"/>
    </source>
</evidence>
<feature type="transmembrane region" description="Helical" evidence="14">
    <location>
        <begin position="43"/>
        <end position="63"/>
    </location>
</feature>
<feature type="region of interest" description="Disordered" evidence="15">
    <location>
        <begin position="1"/>
        <end position="21"/>
    </location>
</feature>
<evidence type="ECO:0000313" key="17">
    <source>
        <dbReference type="Proteomes" id="UP001164286"/>
    </source>
</evidence>
<evidence type="ECO:0000256" key="12">
    <source>
        <dbReference type="ARBA" id="ARBA00049506"/>
    </source>
</evidence>
<evidence type="ECO:0000313" key="16">
    <source>
        <dbReference type="EMBL" id="KAI9639340.1"/>
    </source>
</evidence>
<keyword evidence="9 14" id="KW-1133">Transmembrane helix</keyword>
<comment type="function">
    <text evidence="11 14">Dol-P-Man:Man(5)GlcNAc(2)-PP-Dol alpha-1,3-mannosyltransferase that operates in the biosynthetic pathway of dolichol-linked oligosaccharides, the glycan precursors employed in protein asparagine (N)-glycosylation. The assembly of dolichol-linked oligosaccharides begins on the cytosolic side of the endoplasmic reticulum membrane and finishes in its lumen. The sequential addition of sugars to dolichol pyrophosphate produces dolichol-linked oligosaccharides containing fourteen sugars, including two GlcNAcs, nine mannoses and three glucoses. Once assembled, the oligosaccharide is transferred from the lipid to nascent proteins by oligosaccharyltransferases. In the lumen of the endoplasmic reticulum, adds the first dolichyl beta-D-mannosyl phosphate derived mannose in an alpha-1,3 linkage to Man(5)GlcNAc(2)-PP-dolichol to produce Man(6)GlcNAc(2)-PP-dolichol.</text>
</comment>
<dbReference type="AlphaFoldDB" id="A0AA38HEZ0"/>
<accession>A0AA38HEZ0</accession>
<dbReference type="Pfam" id="PF05208">
    <property type="entry name" value="ALG3"/>
    <property type="match status" value="1"/>
</dbReference>
<keyword evidence="10 14" id="KW-0472">Membrane</keyword>
<evidence type="ECO:0000256" key="9">
    <source>
        <dbReference type="ARBA" id="ARBA00022989"/>
    </source>
</evidence>
<dbReference type="GeneID" id="77729906"/>
<dbReference type="Proteomes" id="UP001164286">
    <property type="component" value="Unassembled WGS sequence"/>
</dbReference>
<evidence type="ECO:0000256" key="10">
    <source>
        <dbReference type="ARBA" id="ARBA00023136"/>
    </source>
</evidence>
<dbReference type="EMBL" id="JAKWFO010000001">
    <property type="protein sequence ID" value="KAI9639340.1"/>
    <property type="molecule type" value="Genomic_DNA"/>
</dbReference>
<evidence type="ECO:0000256" key="11">
    <source>
        <dbReference type="ARBA" id="ARBA00044743"/>
    </source>
</evidence>
<comment type="caution">
    <text evidence="16">The sequence shown here is derived from an EMBL/GenBank/DDBJ whole genome shotgun (WGS) entry which is preliminary data.</text>
</comment>
<evidence type="ECO:0000256" key="6">
    <source>
        <dbReference type="ARBA" id="ARBA00022679"/>
    </source>
</evidence>
<organism evidence="16 17">
    <name type="scientific">Dioszegia hungarica</name>
    <dbReference type="NCBI Taxonomy" id="4972"/>
    <lineage>
        <taxon>Eukaryota</taxon>
        <taxon>Fungi</taxon>
        <taxon>Dikarya</taxon>
        <taxon>Basidiomycota</taxon>
        <taxon>Agaricomycotina</taxon>
        <taxon>Tremellomycetes</taxon>
        <taxon>Tremellales</taxon>
        <taxon>Bulleribasidiaceae</taxon>
        <taxon>Dioszegia</taxon>
    </lineage>
</organism>
<comment type="pathway">
    <text evidence="2 14">Protein modification; protein glycosylation.</text>
</comment>
<proteinExistence type="inferred from homology"/>
<dbReference type="PANTHER" id="PTHR12646:SF0">
    <property type="entry name" value="DOL-P-MAN:MAN(5)GLCNAC(2)-PP-DOL ALPHA-1,3-MANNOSYLTRANSFERASE"/>
    <property type="match status" value="1"/>
</dbReference>
<feature type="transmembrane region" description="Helical" evidence="14">
    <location>
        <begin position="404"/>
        <end position="425"/>
    </location>
</feature>
<name>A0AA38HEZ0_9TREE</name>
<comment type="subcellular location">
    <subcellularLocation>
        <location evidence="1 14">Endoplasmic reticulum membrane</location>
        <topology evidence="1 14">Multi-pass membrane protein</topology>
    </subcellularLocation>
</comment>
<keyword evidence="8 14" id="KW-0256">Endoplasmic reticulum</keyword>
<evidence type="ECO:0000256" key="4">
    <source>
        <dbReference type="ARBA" id="ARBA00015561"/>
    </source>
</evidence>
<dbReference type="GO" id="GO:0005789">
    <property type="term" value="C:endoplasmic reticulum membrane"/>
    <property type="evidence" value="ECO:0007669"/>
    <property type="project" value="UniProtKB-SubCell"/>
</dbReference>
<feature type="transmembrane region" description="Helical" evidence="14">
    <location>
        <begin position="224"/>
        <end position="248"/>
    </location>
</feature>
<comment type="catalytic activity">
    <reaction evidence="12 14">
        <text>an alpha-D-Man-(1-&gt;2)-alpha-D-Man-(1-&gt;2)-alpha-D-Man-(1-&gt;3)-[alpha-D-Man-(1-&gt;6)]-beta-D-Man-(1-&gt;4)-beta-D-GlcNAc-(1-&gt;4)-alpha-D-GlcNAc-diphospho-di-trans,poly-cis-dolichol + a di-trans,poly-cis-dolichyl beta-D-mannosyl phosphate = an alpha-D-Man-(1-&gt;2)-alpha-D-Man-(1-&gt;2)-alpha-D-Man-(1-&gt;3)-[alpha-D-Man-(1-&gt;3)-alpha-D-Man-(1-&gt;6)]-beta-D-Man-(1-&gt;4)-beta-D-GlcNAc-(1-&gt;4)-alpha-D-GlcNAc-diphospho-di-trans,poly-cis-dolichol + a di-trans,poly-cis-dolichyl phosphate + H(+)</text>
        <dbReference type="Rhea" id="RHEA:29527"/>
        <dbReference type="Rhea" id="RHEA-COMP:19498"/>
        <dbReference type="Rhea" id="RHEA-COMP:19501"/>
        <dbReference type="Rhea" id="RHEA-COMP:19516"/>
        <dbReference type="Rhea" id="RHEA-COMP:19517"/>
        <dbReference type="ChEBI" id="CHEBI:15378"/>
        <dbReference type="ChEBI" id="CHEBI:57683"/>
        <dbReference type="ChEBI" id="CHEBI:58211"/>
        <dbReference type="ChEBI" id="CHEBI:132515"/>
        <dbReference type="ChEBI" id="CHEBI:132516"/>
        <dbReference type="EC" id="2.4.1.258"/>
    </reaction>
    <physiologicalReaction direction="left-to-right" evidence="12 14">
        <dbReference type="Rhea" id="RHEA:29528"/>
    </physiologicalReaction>
</comment>
<dbReference type="RefSeq" id="XP_052949117.1">
    <property type="nucleotide sequence ID" value="XM_053090701.1"/>
</dbReference>
<keyword evidence="5 14" id="KW-0328">Glycosyltransferase</keyword>
<dbReference type="GO" id="GO:0052925">
    <property type="term" value="F:dol-P-Man:Man(5)GlcNAc(2)-PP-Dol alpha-1,3-mannosyltransferase activity"/>
    <property type="evidence" value="ECO:0007669"/>
    <property type="project" value="UniProtKB-EC"/>
</dbReference>
<sequence length="491" mass="54202">MPPSPLARPANEADSSAAPKSRSSNLLEQGWQLLTELLFDRRYFWHLTSLLLLGELVLGLLIIKYVPYTKIDWEAYMQHVECFLKGESDYSRLQGETGPAVYPALFLYVYTALYKLLPADPDARVRAAQYVFLGMYLATFALVAGIYHAAGSTKVTTSKVGAAGERRVSTSTYPQALLIPLCLSKRLHSIYMLRLFNDPVAMLLLYAGVFAITHRTSMGWTVGIALYSLALGVKMNILLFLPGLLVLLVQYRGLVKTIGAVSTMAVVQILLPAAFFLGSASDAQAYFSTAFDFSRQFMYKWTVNWRFVPEDVFLSKSFAGWLLWHQLLFLVGFALFKWSPVPGGTPSVILNAISKPTRAAIAQAYSLPRHHIAPVLFSSNLIGIAFARSLHYQFHSWYFHQIPFLLYSGGAWGNFPLGMALWLGIEYAWATYPSTNLSSGILSVAHAVILLGLLLSPASGTKLSTSGQEHAASNAGSRITGTAQMDSRKVR</sequence>
<reference evidence="16" key="1">
    <citation type="journal article" date="2022" name="G3 (Bethesda)">
        <title>High quality genome of the basidiomycete yeast Dioszegia hungarica PDD-24b-2 isolated from cloud water.</title>
        <authorList>
            <person name="Jarrige D."/>
            <person name="Haridas S."/>
            <person name="Bleykasten-Grosshans C."/>
            <person name="Joly M."/>
            <person name="Nadalig T."/>
            <person name="Sancelme M."/>
            <person name="Vuilleumier S."/>
            <person name="Grigoriev I.V."/>
            <person name="Amato P."/>
            <person name="Bringel F."/>
        </authorList>
    </citation>
    <scope>NUCLEOTIDE SEQUENCE</scope>
    <source>
        <strain evidence="16">PDD-24b-2</strain>
    </source>
</reference>
<evidence type="ECO:0000256" key="2">
    <source>
        <dbReference type="ARBA" id="ARBA00004922"/>
    </source>
</evidence>
<evidence type="ECO:0000256" key="3">
    <source>
        <dbReference type="ARBA" id="ARBA00011964"/>
    </source>
</evidence>
<keyword evidence="17" id="KW-1185">Reference proteome</keyword>
<keyword evidence="7 14" id="KW-0812">Transmembrane</keyword>
<dbReference type="InterPro" id="IPR007873">
    <property type="entry name" value="Glycosyltransferase_ALG3"/>
</dbReference>
<feature type="transmembrane region" description="Helical" evidence="14">
    <location>
        <begin position="437"/>
        <end position="455"/>
    </location>
</feature>
<protein>
    <recommendedName>
        <fullName evidence="4 14">Dol-P-Man:Man(5)GlcNAc(2)-PP-Dol alpha-1,3-mannosyltransferase</fullName>
        <ecNumber evidence="3 14">2.4.1.258</ecNumber>
    </recommendedName>
    <alternativeName>
        <fullName evidence="14">Dol-P-Man-dependent alpha(1-3)-mannosyltransferase</fullName>
    </alternativeName>
</protein>
<gene>
    <name evidence="16" type="ORF">MKK02DRAFT_39640</name>
</gene>
<feature type="transmembrane region" description="Helical" evidence="14">
    <location>
        <begin position="129"/>
        <end position="150"/>
    </location>
</feature>
<evidence type="ECO:0000256" key="5">
    <source>
        <dbReference type="ARBA" id="ARBA00022676"/>
    </source>
</evidence>
<feature type="transmembrane region" description="Helical" evidence="14">
    <location>
        <begin position="260"/>
        <end position="278"/>
    </location>
</feature>
<comment type="similarity">
    <text evidence="13">Belongs to the glycosyltransferase ALG3 family.</text>
</comment>
<dbReference type="PANTHER" id="PTHR12646">
    <property type="entry name" value="NOT56 - RELATED"/>
    <property type="match status" value="1"/>
</dbReference>
<evidence type="ECO:0000256" key="15">
    <source>
        <dbReference type="SAM" id="MobiDB-lite"/>
    </source>
</evidence>
<evidence type="ECO:0000256" key="13">
    <source>
        <dbReference type="ARBA" id="ARBA00093457"/>
    </source>
</evidence>